<dbReference type="EMBL" id="QFGA01000002">
    <property type="protein sequence ID" value="TEB06159.1"/>
    <property type="molecule type" value="Genomic_DNA"/>
</dbReference>
<dbReference type="AlphaFoldDB" id="A0A4Y7RBL9"/>
<gene>
    <name evidence="1" type="ORF">Psch_03203</name>
</gene>
<organism evidence="1 2">
    <name type="scientific">Pelotomaculum schinkii</name>
    <dbReference type="NCBI Taxonomy" id="78350"/>
    <lineage>
        <taxon>Bacteria</taxon>
        <taxon>Bacillati</taxon>
        <taxon>Bacillota</taxon>
        <taxon>Clostridia</taxon>
        <taxon>Eubacteriales</taxon>
        <taxon>Desulfotomaculaceae</taxon>
        <taxon>Pelotomaculum</taxon>
    </lineage>
</organism>
<sequence length="138" mass="15598">MPFRGMIAKGINIIRLEMKNLKKFLLATIMTFILVLPAMAEESMSPNEQQEISMVSIRAYAESYGDVVYFEMTGGYIPQVFVFTDPPTGGKDYFDVYQFVDGSAKAYKNGVPFIMPAAAYIDTDDRMYIPESVAEEMR</sequence>
<evidence type="ECO:0000313" key="1">
    <source>
        <dbReference type="EMBL" id="TEB06159.1"/>
    </source>
</evidence>
<evidence type="ECO:0000313" key="2">
    <source>
        <dbReference type="Proteomes" id="UP000298324"/>
    </source>
</evidence>
<comment type="caution">
    <text evidence="1">The sequence shown here is derived from an EMBL/GenBank/DDBJ whole genome shotgun (WGS) entry which is preliminary data.</text>
</comment>
<keyword evidence="2" id="KW-1185">Reference proteome</keyword>
<dbReference type="Proteomes" id="UP000298324">
    <property type="component" value="Unassembled WGS sequence"/>
</dbReference>
<name>A0A4Y7RBL9_9FIRM</name>
<accession>A0A4Y7RBL9</accession>
<reference evidence="1 2" key="1">
    <citation type="journal article" date="2018" name="Environ. Microbiol.">
        <title>Novel energy conservation strategies and behaviour of Pelotomaculum schinkii driving syntrophic propionate catabolism.</title>
        <authorList>
            <person name="Hidalgo-Ahumada C.A.P."/>
            <person name="Nobu M.K."/>
            <person name="Narihiro T."/>
            <person name="Tamaki H."/>
            <person name="Liu W.T."/>
            <person name="Kamagata Y."/>
            <person name="Stams A.J.M."/>
            <person name="Imachi H."/>
            <person name="Sousa D.Z."/>
        </authorList>
    </citation>
    <scope>NUCLEOTIDE SEQUENCE [LARGE SCALE GENOMIC DNA]</scope>
    <source>
        <strain evidence="1 2">HH</strain>
    </source>
</reference>
<protein>
    <submittedName>
        <fullName evidence="1">Uncharacterized protein</fullName>
    </submittedName>
</protein>
<proteinExistence type="predicted"/>
<dbReference type="RefSeq" id="WP_190258762.1">
    <property type="nucleotide sequence ID" value="NZ_QFGA01000002.1"/>
</dbReference>